<dbReference type="Pfam" id="PF00135">
    <property type="entry name" value="COesterase"/>
    <property type="match status" value="1"/>
</dbReference>
<evidence type="ECO:0000256" key="1">
    <source>
        <dbReference type="ARBA" id="ARBA00005964"/>
    </source>
</evidence>
<feature type="chain" id="PRO_5041511254" description="Carboxylic ester hydrolase" evidence="3">
    <location>
        <begin position="28"/>
        <end position="605"/>
    </location>
</feature>
<dbReference type="Gene3D" id="3.40.50.1820">
    <property type="entry name" value="alpha/beta hydrolase"/>
    <property type="match status" value="1"/>
</dbReference>
<dbReference type="InterPro" id="IPR019826">
    <property type="entry name" value="Carboxylesterase_B_AS"/>
</dbReference>
<protein>
    <recommendedName>
        <fullName evidence="3">Carboxylic ester hydrolase</fullName>
        <ecNumber evidence="3">3.1.1.-</ecNumber>
    </recommendedName>
</protein>
<dbReference type="PROSITE" id="PS00122">
    <property type="entry name" value="CARBOXYLESTERASE_B_1"/>
    <property type="match status" value="1"/>
</dbReference>
<comment type="similarity">
    <text evidence="1 3">Belongs to the type-B carboxylesterase/lipase family.</text>
</comment>
<gene>
    <name evidence="6" type="ORF">B0H67DRAFT_566964</name>
    <name evidence="5" type="ORF">B0H67DRAFT_595899</name>
</gene>
<evidence type="ECO:0000259" key="4">
    <source>
        <dbReference type="Pfam" id="PF00135"/>
    </source>
</evidence>
<dbReference type="EMBL" id="JAUKUA010000013">
    <property type="protein sequence ID" value="KAK0701078.1"/>
    <property type="molecule type" value="Genomic_DNA"/>
</dbReference>
<feature type="domain" description="Carboxylesterase type B" evidence="4">
    <location>
        <begin position="31"/>
        <end position="564"/>
    </location>
</feature>
<dbReference type="GO" id="GO:0016787">
    <property type="term" value="F:hydrolase activity"/>
    <property type="evidence" value="ECO:0007669"/>
    <property type="project" value="UniProtKB-KW"/>
</dbReference>
<keyword evidence="3" id="KW-0732">Signal</keyword>
<evidence type="ECO:0000256" key="2">
    <source>
        <dbReference type="ARBA" id="ARBA00022801"/>
    </source>
</evidence>
<dbReference type="EMBL" id="JAUKUA010000001">
    <property type="protein sequence ID" value="KAK0732239.1"/>
    <property type="molecule type" value="Genomic_DNA"/>
</dbReference>
<proteinExistence type="inferred from homology"/>
<dbReference type="Proteomes" id="UP001172102">
    <property type="component" value="Unassembled WGS sequence"/>
</dbReference>
<keyword evidence="2 3" id="KW-0378">Hydrolase</keyword>
<dbReference type="AlphaFoldDB" id="A0AA39ZPB7"/>
<evidence type="ECO:0000313" key="7">
    <source>
        <dbReference type="Proteomes" id="UP001172102"/>
    </source>
</evidence>
<evidence type="ECO:0000313" key="5">
    <source>
        <dbReference type="EMBL" id="KAK0701078.1"/>
    </source>
</evidence>
<name>A0AA39ZPB7_9PEZI</name>
<sequence>MRPSFSGNRANMKLLLDLVALAGLAACQNGPTVTVRNGTYRGRHLPEFDQDYFLGIPFARSRLLRNPEPLAERWDGVRSAEWNGAVCYTVDKLAGQVTNVTGISEDCLNLNIIRPSRDSVGGAKASEELLPVAVWLYGGGFADGFGADFNSNYSYIVQASVAQGMPIMAVTLNYRVGFLGFPGGKEAKAAGITNLGLKDQRQALWWIKENIAAFGGDADKITLWGQSAGAQSVSYQLLAYGGKSADRLFRGGIMTSGSVGIGNTWRADDDRQVGNYRSLLNMTGCLDTAGGSLDCVRRIPAAALWERSNQVGGMFTWHPTIDDDFITKSPTAQLLAGEFPRDGVTLLAGTNSEEGFAYAEALTAGTQNGLQTEAELRLALKALFPLARDETIDLVLRTYPADGPSPPYAWPTPDPRFCAGLEAAGMKCGAQYRRVAAIMGDWSLIHGRRVFAKTFAEHGIPFYSYRFDTWPTSIPVDVDDARRPGFAGHSTEYSYFFRYPRDYNLYGNNPPVAAGSTAHLALSHQIPAKLIAYVYAGDPNAVEARNVPVWPRYRLEKPVNMVWNATQTPDTVNNHIESDTWREEGMALWPKYALELDMVPSRSGS</sequence>
<evidence type="ECO:0000256" key="3">
    <source>
        <dbReference type="RuleBase" id="RU361235"/>
    </source>
</evidence>
<organism evidence="5 7">
    <name type="scientific">Lasiosphaeris hirsuta</name>
    <dbReference type="NCBI Taxonomy" id="260670"/>
    <lineage>
        <taxon>Eukaryota</taxon>
        <taxon>Fungi</taxon>
        <taxon>Dikarya</taxon>
        <taxon>Ascomycota</taxon>
        <taxon>Pezizomycotina</taxon>
        <taxon>Sordariomycetes</taxon>
        <taxon>Sordariomycetidae</taxon>
        <taxon>Sordariales</taxon>
        <taxon>Lasiosphaeriaceae</taxon>
        <taxon>Lasiosphaeris</taxon>
    </lineage>
</organism>
<feature type="signal peptide" evidence="3">
    <location>
        <begin position="1"/>
        <end position="27"/>
    </location>
</feature>
<accession>A0AA39ZPB7</accession>
<reference evidence="5" key="1">
    <citation type="submission" date="2023-06" db="EMBL/GenBank/DDBJ databases">
        <title>Genome-scale phylogeny and comparative genomics of the fungal order Sordariales.</title>
        <authorList>
            <consortium name="Lawrence Berkeley National Laboratory"/>
            <person name="Hensen N."/>
            <person name="Bonometti L."/>
            <person name="Westerberg I."/>
            <person name="Brannstrom I.O."/>
            <person name="Guillou S."/>
            <person name="Cros-Aarteil S."/>
            <person name="Calhoun S."/>
            <person name="Haridas S."/>
            <person name="Kuo A."/>
            <person name="Mondo S."/>
            <person name="Pangilinan J."/>
            <person name="Riley R."/>
            <person name="Labutti K."/>
            <person name="Andreopoulos B."/>
            <person name="Lipzen A."/>
            <person name="Chen C."/>
            <person name="Yanf M."/>
            <person name="Daum C."/>
            <person name="Ng V."/>
            <person name="Clum A."/>
            <person name="Steindorff A."/>
            <person name="Ohm R."/>
            <person name="Martin F."/>
            <person name="Silar P."/>
            <person name="Natvig D."/>
            <person name="Lalanne C."/>
            <person name="Gautier V."/>
            <person name="Ament-Velasquez S.L."/>
            <person name="Kruys A."/>
            <person name="Hutchinson M.I."/>
            <person name="Powell A.J."/>
            <person name="Barry K."/>
            <person name="Miller A.N."/>
            <person name="Grigoriev I.V."/>
            <person name="Debuchy R."/>
            <person name="Gladieux P."/>
            <person name="Thoren M.H."/>
            <person name="Johannesson H."/>
        </authorList>
    </citation>
    <scope>NUCLEOTIDE SEQUENCE</scope>
    <source>
        <strain evidence="5">SMH4607-1</strain>
    </source>
</reference>
<dbReference type="SUPFAM" id="SSF53474">
    <property type="entry name" value="alpha/beta-Hydrolases"/>
    <property type="match status" value="1"/>
</dbReference>
<dbReference type="InterPro" id="IPR029058">
    <property type="entry name" value="AB_hydrolase_fold"/>
</dbReference>
<evidence type="ECO:0000313" key="6">
    <source>
        <dbReference type="EMBL" id="KAK0732239.1"/>
    </source>
</evidence>
<dbReference type="InterPro" id="IPR002018">
    <property type="entry name" value="CarbesteraseB"/>
</dbReference>
<dbReference type="InterPro" id="IPR050309">
    <property type="entry name" value="Type-B_Carboxylest/Lipase"/>
</dbReference>
<keyword evidence="7" id="KW-1185">Reference proteome</keyword>
<dbReference type="PANTHER" id="PTHR11559">
    <property type="entry name" value="CARBOXYLESTERASE"/>
    <property type="match status" value="1"/>
</dbReference>
<comment type="caution">
    <text evidence="5">The sequence shown here is derived from an EMBL/GenBank/DDBJ whole genome shotgun (WGS) entry which is preliminary data.</text>
</comment>
<dbReference type="EC" id="3.1.1.-" evidence="3"/>